<dbReference type="AlphaFoldDB" id="A0A8B6ES19"/>
<keyword evidence="5" id="KW-0479">Metal-binding</keyword>
<accession>A0A8B6ES19</accession>
<dbReference type="GO" id="GO:0016787">
    <property type="term" value="F:hydrolase activity"/>
    <property type="evidence" value="ECO:0007669"/>
    <property type="project" value="UniProtKB-KW"/>
</dbReference>
<dbReference type="EMBL" id="UYJE01005503">
    <property type="protein sequence ID" value="VDI37839.1"/>
    <property type="molecule type" value="Genomic_DNA"/>
</dbReference>
<dbReference type="Pfam" id="PF13359">
    <property type="entry name" value="DDE_Tnp_4"/>
    <property type="match status" value="1"/>
</dbReference>
<dbReference type="GO" id="GO:0046872">
    <property type="term" value="F:metal ion binding"/>
    <property type="evidence" value="ECO:0007669"/>
    <property type="project" value="UniProtKB-KW"/>
</dbReference>
<dbReference type="InterPro" id="IPR045249">
    <property type="entry name" value="HARBI1-like"/>
</dbReference>
<dbReference type="PANTHER" id="PTHR22930:SF267">
    <property type="entry name" value="NUCLEASE HARBI1-RELATED"/>
    <property type="match status" value="1"/>
</dbReference>
<gene>
    <name evidence="9" type="ORF">MGAL_10B006899</name>
</gene>
<feature type="domain" description="DDE Tnp4" evidence="8">
    <location>
        <begin position="2"/>
        <end position="118"/>
    </location>
</feature>
<name>A0A8B6ES19_MYTGA</name>
<dbReference type="GO" id="GO:0005634">
    <property type="term" value="C:nucleus"/>
    <property type="evidence" value="ECO:0007669"/>
    <property type="project" value="UniProtKB-SubCell"/>
</dbReference>
<comment type="cofactor">
    <cofactor evidence="1">
        <name>a divalent metal cation</name>
        <dbReference type="ChEBI" id="CHEBI:60240"/>
    </cofactor>
</comment>
<dbReference type="OrthoDB" id="6093795at2759"/>
<evidence type="ECO:0000259" key="8">
    <source>
        <dbReference type="Pfam" id="PF13359"/>
    </source>
</evidence>
<dbReference type="Proteomes" id="UP000596742">
    <property type="component" value="Unassembled WGS sequence"/>
</dbReference>
<keyword evidence="6" id="KW-0378">Hydrolase</keyword>
<evidence type="ECO:0000256" key="4">
    <source>
        <dbReference type="ARBA" id="ARBA00022722"/>
    </source>
</evidence>
<keyword evidence="7" id="KW-0539">Nucleus</keyword>
<comment type="subcellular location">
    <subcellularLocation>
        <location evidence="2">Nucleus</location>
    </subcellularLocation>
</comment>
<comment type="caution">
    <text evidence="9">The sequence shown here is derived from an EMBL/GenBank/DDBJ whole genome shotgun (WGS) entry which is preliminary data.</text>
</comment>
<keyword evidence="4" id="KW-0540">Nuclease</keyword>
<evidence type="ECO:0000313" key="9">
    <source>
        <dbReference type="EMBL" id="VDI37839.1"/>
    </source>
</evidence>
<dbReference type="InterPro" id="IPR027806">
    <property type="entry name" value="HARBI1_dom"/>
</dbReference>
<protein>
    <recommendedName>
        <fullName evidence="8">DDE Tnp4 domain-containing protein</fullName>
    </recommendedName>
</protein>
<evidence type="ECO:0000256" key="7">
    <source>
        <dbReference type="ARBA" id="ARBA00023242"/>
    </source>
</evidence>
<dbReference type="PANTHER" id="PTHR22930">
    <property type="match status" value="1"/>
</dbReference>
<reference evidence="9" key="1">
    <citation type="submission" date="2018-11" db="EMBL/GenBank/DDBJ databases">
        <authorList>
            <person name="Alioto T."/>
            <person name="Alioto T."/>
        </authorList>
    </citation>
    <scope>NUCLEOTIDE SEQUENCE</scope>
</reference>
<proteinExistence type="inferred from homology"/>
<evidence type="ECO:0000313" key="10">
    <source>
        <dbReference type="Proteomes" id="UP000596742"/>
    </source>
</evidence>
<organism evidence="9 10">
    <name type="scientific">Mytilus galloprovincialis</name>
    <name type="common">Mediterranean mussel</name>
    <dbReference type="NCBI Taxonomy" id="29158"/>
    <lineage>
        <taxon>Eukaryota</taxon>
        <taxon>Metazoa</taxon>
        <taxon>Spiralia</taxon>
        <taxon>Lophotrochozoa</taxon>
        <taxon>Mollusca</taxon>
        <taxon>Bivalvia</taxon>
        <taxon>Autobranchia</taxon>
        <taxon>Pteriomorphia</taxon>
        <taxon>Mytilida</taxon>
        <taxon>Mytiloidea</taxon>
        <taxon>Mytilidae</taxon>
        <taxon>Mytilinae</taxon>
        <taxon>Mytilus</taxon>
    </lineage>
</organism>
<dbReference type="GO" id="GO:0004518">
    <property type="term" value="F:nuclease activity"/>
    <property type="evidence" value="ECO:0007669"/>
    <property type="project" value="UniProtKB-KW"/>
</dbReference>
<evidence type="ECO:0000256" key="2">
    <source>
        <dbReference type="ARBA" id="ARBA00004123"/>
    </source>
</evidence>
<evidence type="ECO:0000256" key="5">
    <source>
        <dbReference type="ARBA" id="ARBA00022723"/>
    </source>
</evidence>
<sequence>MVCDPNFRVTSLCAKWPGSVHDSRIFRTSGLCQQFENGIHQGLLLGDSGYPCTKYLMTPYRSPADNCQGNLNRALCRTRVLIEQTFGILKRRFNCLHDGLRTTPEQSIKYVTSCVILHDIGINHNDIIINNNIEELAIADCTGCINMNPTFDGTAKRNDIARQFF</sequence>
<evidence type="ECO:0000256" key="6">
    <source>
        <dbReference type="ARBA" id="ARBA00022801"/>
    </source>
</evidence>
<evidence type="ECO:0000256" key="1">
    <source>
        <dbReference type="ARBA" id="ARBA00001968"/>
    </source>
</evidence>
<keyword evidence="10" id="KW-1185">Reference proteome</keyword>
<comment type="similarity">
    <text evidence="3">Belongs to the HARBI1 family.</text>
</comment>
<evidence type="ECO:0000256" key="3">
    <source>
        <dbReference type="ARBA" id="ARBA00006958"/>
    </source>
</evidence>